<name>A0A8T0H2A5_CERPU</name>
<sequence>MGPTPPLAPKSWHKNGTPPLSPKSWHKNNPQVQRYPDPPRNNKIVVLSSPISKRRRIQKRTKIIQKSKISKMPSMVIQKPQAIQKSQAIQKPQAQVQNPTPAPVEPVWSIWGDSSGQQQKLVNPYAWGHNI</sequence>
<dbReference type="AlphaFoldDB" id="A0A8T0H2A5"/>
<feature type="region of interest" description="Disordered" evidence="1">
    <location>
        <begin position="1"/>
        <end position="44"/>
    </location>
</feature>
<accession>A0A8T0H2A5</accession>
<organism evidence="2 3">
    <name type="scientific">Ceratodon purpureus</name>
    <name type="common">Fire moss</name>
    <name type="synonym">Dicranum purpureum</name>
    <dbReference type="NCBI Taxonomy" id="3225"/>
    <lineage>
        <taxon>Eukaryota</taxon>
        <taxon>Viridiplantae</taxon>
        <taxon>Streptophyta</taxon>
        <taxon>Embryophyta</taxon>
        <taxon>Bryophyta</taxon>
        <taxon>Bryophytina</taxon>
        <taxon>Bryopsida</taxon>
        <taxon>Dicranidae</taxon>
        <taxon>Pseudoditrichales</taxon>
        <taxon>Ditrichaceae</taxon>
        <taxon>Ceratodon</taxon>
    </lineage>
</organism>
<evidence type="ECO:0000256" key="1">
    <source>
        <dbReference type="SAM" id="MobiDB-lite"/>
    </source>
</evidence>
<gene>
    <name evidence="2" type="ORF">KC19_8G015000</name>
</gene>
<keyword evidence="3" id="KW-1185">Reference proteome</keyword>
<evidence type="ECO:0000313" key="2">
    <source>
        <dbReference type="EMBL" id="KAG0563242.1"/>
    </source>
</evidence>
<protein>
    <submittedName>
        <fullName evidence="2">Uncharacterized protein</fullName>
    </submittedName>
</protein>
<evidence type="ECO:0000313" key="3">
    <source>
        <dbReference type="Proteomes" id="UP000822688"/>
    </source>
</evidence>
<proteinExistence type="predicted"/>
<dbReference type="Proteomes" id="UP000822688">
    <property type="component" value="Chromosome 8"/>
</dbReference>
<dbReference type="EMBL" id="CM026429">
    <property type="protein sequence ID" value="KAG0563242.1"/>
    <property type="molecule type" value="Genomic_DNA"/>
</dbReference>
<comment type="caution">
    <text evidence="2">The sequence shown here is derived from an EMBL/GenBank/DDBJ whole genome shotgun (WGS) entry which is preliminary data.</text>
</comment>
<reference evidence="2" key="1">
    <citation type="submission" date="2020-06" db="EMBL/GenBank/DDBJ databases">
        <title>WGS assembly of Ceratodon purpureus strain R40.</title>
        <authorList>
            <person name="Carey S.B."/>
            <person name="Jenkins J."/>
            <person name="Shu S."/>
            <person name="Lovell J.T."/>
            <person name="Sreedasyam A."/>
            <person name="Maumus F."/>
            <person name="Tiley G.P."/>
            <person name="Fernandez-Pozo N."/>
            <person name="Barry K."/>
            <person name="Chen C."/>
            <person name="Wang M."/>
            <person name="Lipzen A."/>
            <person name="Daum C."/>
            <person name="Saski C.A."/>
            <person name="Payton A.C."/>
            <person name="Mcbreen J.C."/>
            <person name="Conrad R.E."/>
            <person name="Kollar L.M."/>
            <person name="Olsson S."/>
            <person name="Huttunen S."/>
            <person name="Landis J.B."/>
            <person name="Wickett N.J."/>
            <person name="Johnson M.G."/>
            <person name="Rensing S.A."/>
            <person name="Grimwood J."/>
            <person name="Schmutz J."/>
            <person name="Mcdaniel S.F."/>
        </authorList>
    </citation>
    <scope>NUCLEOTIDE SEQUENCE</scope>
    <source>
        <strain evidence="2">R40</strain>
    </source>
</reference>